<protein>
    <submittedName>
        <fullName evidence="1">Uncharacterized protein</fullName>
    </submittedName>
</protein>
<proteinExistence type="predicted"/>
<evidence type="ECO:0000313" key="2">
    <source>
        <dbReference type="Proteomes" id="UP001140087"/>
    </source>
</evidence>
<accession>A0ACC1KEU4</accession>
<dbReference type="Proteomes" id="UP001140087">
    <property type="component" value="Unassembled WGS sequence"/>
</dbReference>
<keyword evidence="2" id="KW-1185">Reference proteome</keyword>
<sequence>MTHVYVVQHAGGVDVANAVANVNVSPDGKVVSSSQSFAAAADVDAAAQKQASLVGSAGGSGGALAEARQALAVLAAHLGTPLSAAEQSAVGAAAEADGQSFVADGGQPGVALDGVPERVAVSGAAAASRALVQLADGQLAAAWRVNVEQRDHWWNALVDVGSGRVAALADWYASAAESYYVFPRSVNTPTDGARQLVAAPASHAASPKGWTAEGATAGNNVWAQSNPRGGSDWRYNHRAQAQANGT</sequence>
<evidence type="ECO:0000313" key="1">
    <source>
        <dbReference type="EMBL" id="KAJ2788951.1"/>
    </source>
</evidence>
<feature type="non-terminal residue" evidence="1">
    <location>
        <position position="246"/>
    </location>
</feature>
<gene>
    <name evidence="1" type="ORF">H4R21_006869</name>
</gene>
<name>A0ACC1KEU4_9FUNG</name>
<reference evidence="1" key="1">
    <citation type="submission" date="2022-07" db="EMBL/GenBank/DDBJ databases">
        <title>Phylogenomic reconstructions and comparative analyses of Kickxellomycotina fungi.</title>
        <authorList>
            <person name="Reynolds N.K."/>
            <person name="Stajich J.E."/>
            <person name="Barry K."/>
            <person name="Grigoriev I.V."/>
            <person name="Crous P."/>
            <person name="Smith M.E."/>
        </authorList>
    </citation>
    <scope>NUCLEOTIDE SEQUENCE</scope>
    <source>
        <strain evidence="1">BCRC 34780</strain>
    </source>
</reference>
<dbReference type="EMBL" id="JANBUN010003921">
    <property type="protein sequence ID" value="KAJ2788951.1"/>
    <property type="molecule type" value="Genomic_DNA"/>
</dbReference>
<comment type="caution">
    <text evidence="1">The sequence shown here is derived from an EMBL/GenBank/DDBJ whole genome shotgun (WGS) entry which is preliminary data.</text>
</comment>
<organism evidence="1 2">
    <name type="scientific">Coemansia helicoidea</name>
    <dbReference type="NCBI Taxonomy" id="1286919"/>
    <lineage>
        <taxon>Eukaryota</taxon>
        <taxon>Fungi</taxon>
        <taxon>Fungi incertae sedis</taxon>
        <taxon>Zoopagomycota</taxon>
        <taxon>Kickxellomycotina</taxon>
        <taxon>Kickxellomycetes</taxon>
        <taxon>Kickxellales</taxon>
        <taxon>Kickxellaceae</taxon>
        <taxon>Coemansia</taxon>
    </lineage>
</organism>